<comment type="function">
    <text evidence="1">Adenylyltransferase that mediates the addition of adenosine 5'-monophosphate (AMP) to specific residues of target proteins.</text>
</comment>
<evidence type="ECO:0000256" key="1">
    <source>
        <dbReference type="PIRNR" id="PIRNR038925"/>
    </source>
</evidence>
<dbReference type="InterPro" id="IPR025758">
    <property type="entry name" value="Fic/DOC_N"/>
</dbReference>
<dbReference type="PROSITE" id="PS51459">
    <property type="entry name" value="FIDO"/>
    <property type="match status" value="1"/>
</dbReference>
<sequence length="393" mass="44600">MSETGRAGRAGRYLQQPTGYRAFIPEPLPPEPPINLAGELQHWLSQADRALGRLDGSIQTLPHPDLFVAMYVRKEAVLSSQIEGTQSSLQDLLAAEASIFAPDRPKDVDEVVNYVRAMKYGLHRLEDLPVSVRLIREIHAELMQGVRGQHLTPGEPRTSQNWIGPGGCTLAEATFVPPPPHEVARLLGDLELFLHDEAPLPLLIKIGLAHAQFETIHPFLDGNGRVGRLLITFLLCEKEVLLKPVLYLSHYFKQHRQEYYDCLQAVRDEGDWERWLLFFLRGLYDVSQQATETARQILLLRERHRELITDKLGRAAGNGHRLLEQLYTTPILSVTEVQDLIGTTYPAANNLMRQFAKYGLVREMTGQRRHRRFVYQDYISLFHDGTTSEDSSG</sequence>
<name>A0ABS0ATZ6_9GAMM</name>
<keyword evidence="1" id="KW-0808">Transferase</keyword>
<dbReference type="PANTHER" id="PTHR13504:SF38">
    <property type="entry name" value="FIDO DOMAIN-CONTAINING PROTEIN"/>
    <property type="match status" value="1"/>
</dbReference>
<dbReference type="InterPro" id="IPR026287">
    <property type="entry name" value="SoFic-like"/>
</dbReference>
<accession>A0ABS0ATZ6</accession>
<dbReference type="PIRSF" id="PIRSF038925">
    <property type="entry name" value="AMP-prot_trans"/>
    <property type="match status" value="1"/>
</dbReference>
<dbReference type="Pfam" id="PF02661">
    <property type="entry name" value="Fic"/>
    <property type="match status" value="1"/>
</dbReference>
<dbReference type="EC" id="2.7.7.108" evidence="1"/>
<keyword evidence="1" id="KW-0547">Nucleotide-binding</keyword>
<reference evidence="3 4" key="1">
    <citation type="submission" date="2012-09" db="EMBL/GenBank/DDBJ databases">
        <title>Genome Sequence of alkane-degrading Bacterium Alcanivorax sp. 521-1.</title>
        <authorList>
            <person name="Lai Q."/>
            <person name="Shao Z."/>
        </authorList>
    </citation>
    <scope>NUCLEOTIDE SEQUENCE [LARGE SCALE GENOMIC DNA]</scope>
    <source>
        <strain evidence="3 4">521-1</strain>
    </source>
</reference>
<dbReference type="SUPFAM" id="SSF140931">
    <property type="entry name" value="Fic-like"/>
    <property type="match status" value="1"/>
</dbReference>
<organism evidence="3 4">
    <name type="scientific">Alloalcanivorax profundimaris</name>
    <dbReference type="NCBI Taxonomy" id="2735259"/>
    <lineage>
        <taxon>Bacteria</taxon>
        <taxon>Pseudomonadati</taxon>
        <taxon>Pseudomonadota</taxon>
        <taxon>Gammaproteobacteria</taxon>
        <taxon>Oceanospirillales</taxon>
        <taxon>Alcanivoracaceae</taxon>
        <taxon>Alloalcanivorax</taxon>
    </lineage>
</organism>
<evidence type="ECO:0000259" key="2">
    <source>
        <dbReference type="PROSITE" id="PS51459"/>
    </source>
</evidence>
<comment type="subunit">
    <text evidence="1">Homodimer.</text>
</comment>
<gene>
    <name evidence="3" type="ORF">Y5W_02913</name>
</gene>
<evidence type="ECO:0000313" key="3">
    <source>
        <dbReference type="EMBL" id="MBF5057619.1"/>
    </source>
</evidence>
<dbReference type="Gene3D" id="1.10.3290.10">
    <property type="entry name" value="Fido-like domain"/>
    <property type="match status" value="1"/>
</dbReference>
<dbReference type="InterPro" id="IPR003812">
    <property type="entry name" value="Fido"/>
</dbReference>
<dbReference type="InterPro" id="IPR040198">
    <property type="entry name" value="Fido_containing"/>
</dbReference>
<feature type="domain" description="Fido" evidence="2">
    <location>
        <begin position="130"/>
        <end position="281"/>
    </location>
</feature>
<dbReference type="RefSeq" id="WP_194865798.1">
    <property type="nucleotide sequence ID" value="NZ_ARXX01000052.1"/>
</dbReference>
<dbReference type="InterPro" id="IPR036597">
    <property type="entry name" value="Fido-like_dom_sf"/>
</dbReference>
<keyword evidence="1" id="KW-0548">Nucleotidyltransferase</keyword>
<proteinExistence type="predicted"/>
<comment type="catalytic activity">
    <reaction evidence="1">
        <text>L-threonyl-[protein] + ATP = 3-O-(5'-adenylyl)-L-threonyl-[protein] + diphosphate</text>
        <dbReference type="Rhea" id="RHEA:54292"/>
        <dbReference type="Rhea" id="RHEA-COMP:11060"/>
        <dbReference type="Rhea" id="RHEA-COMP:13847"/>
        <dbReference type="ChEBI" id="CHEBI:30013"/>
        <dbReference type="ChEBI" id="CHEBI:30616"/>
        <dbReference type="ChEBI" id="CHEBI:33019"/>
        <dbReference type="ChEBI" id="CHEBI:138113"/>
        <dbReference type="EC" id="2.7.7.108"/>
    </reaction>
</comment>
<dbReference type="Proteomes" id="UP000662703">
    <property type="component" value="Unassembled WGS sequence"/>
</dbReference>
<dbReference type="EMBL" id="ARXX01000052">
    <property type="protein sequence ID" value="MBF5057619.1"/>
    <property type="molecule type" value="Genomic_DNA"/>
</dbReference>
<dbReference type="PANTHER" id="PTHR13504">
    <property type="entry name" value="FIDO DOMAIN-CONTAINING PROTEIN DDB_G0283145"/>
    <property type="match status" value="1"/>
</dbReference>
<comment type="catalytic activity">
    <reaction evidence="1">
        <text>L-tyrosyl-[protein] + ATP = O-(5'-adenylyl)-L-tyrosyl-[protein] + diphosphate</text>
        <dbReference type="Rhea" id="RHEA:54288"/>
        <dbReference type="Rhea" id="RHEA-COMP:10136"/>
        <dbReference type="Rhea" id="RHEA-COMP:13846"/>
        <dbReference type="ChEBI" id="CHEBI:30616"/>
        <dbReference type="ChEBI" id="CHEBI:33019"/>
        <dbReference type="ChEBI" id="CHEBI:46858"/>
        <dbReference type="ChEBI" id="CHEBI:83624"/>
        <dbReference type="EC" id="2.7.7.108"/>
    </reaction>
</comment>
<protein>
    <recommendedName>
        <fullName evidence="1">Protein adenylyltransferase</fullName>
        <ecNumber evidence="1">2.7.7.108</ecNumber>
    </recommendedName>
    <alternativeName>
        <fullName evidence="1">AMPylator</fullName>
    </alternativeName>
</protein>
<dbReference type="Pfam" id="PF13784">
    <property type="entry name" value="Fic_N"/>
    <property type="match status" value="1"/>
</dbReference>
<evidence type="ECO:0000313" key="4">
    <source>
        <dbReference type="Proteomes" id="UP000662703"/>
    </source>
</evidence>
<keyword evidence="4" id="KW-1185">Reference proteome</keyword>
<comment type="caution">
    <text evidence="3">The sequence shown here is derived from an EMBL/GenBank/DDBJ whole genome shotgun (WGS) entry which is preliminary data.</text>
</comment>
<keyword evidence="1" id="KW-0067">ATP-binding</keyword>